<organism evidence="1 2">
    <name type="scientific">Acaulospora morrowiae</name>
    <dbReference type="NCBI Taxonomy" id="94023"/>
    <lineage>
        <taxon>Eukaryota</taxon>
        <taxon>Fungi</taxon>
        <taxon>Fungi incertae sedis</taxon>
        <taxon>Mucoromycota</taxon>
        <taxon>Glomeromycotina</taxon>
        <taxon>Glomeromycetes</taxon>
        <taxon>Diversisporales</taxon>
        <taxon>Acaulosporaceae</taxon>
        <taxon>Acaulospora</taxon>
    </lineage>
</organism>
<name>A0A9N9P005_9GLOM</name>
<sequence>IEALQRWLNRISVVNRCKVPMNNAELNGRKVILKYLFYELVSATAEIRLSIGLEDEFRKYR</sequence>
<dbReference type="Proteomes" id="UP000789342">
    <property type="component" value="Unassembled WGS sequence"/>
</dbReference>
<gene>
    <name evidence="1" type="ORF">AMORRO_LOCUS18000</name>
</gene>
<dbReference type="EMBL" id="CAJVPV010059864">
    <property type="protein sequence ID" value="CAG8789377.1"/>
    <property type="molecule type" value="Genomic_DNA"/>
</dbReference>
<keyword evidence="2" id="KW-1185">Reference proteome</keyword>
<protein>
    <submittedName>
        <fullName evidence="1">13655_t:CDS:1</fullName>
    </submittedName>
</protein>
<evidence type="ECO:0000313" key="2">
    <source>
        <dbReference type="Proteomes" id="UP000789342"/>
    </source>
</evidence>
<feature type="non-terminal residue" evidence="1">
    <location>
        <position position="1"/>
    </location>
</feature>
<accession>A0A9N9P005</accession>
<comment type="caution">
    <text evidence="1">The sequence shown here is derived from an EMBL/GenBank/DDBJ whole genome shotgun (WGS) entry which is preliminary data.</text>
</comment>
<evidence type="ECO:0000313" key="1">
    <source>
        <dbReference type="EMBL" id="CAG8789377.1"/>
    </source>
</evidence>
<proteinExistence type="predicted"/>
<dbReference type="AlphaFoldDB" id="A0A9N9P005"/>
<reference evidence="1" key="1">
    <citation type="submission" date="2021-06" db="EMBL/GenBank/DDBJ databases">
        <authorList>
            <person name="Kallberg Y."/>
            <person name="Tangrot J."/>
            <person name="Rosling A."/>
        </authorList>
    </citation>
    <scope>NUCLEOTIDE SEQUENCE</scope>
    <source>
        <strain evidence="1">CL551</strain>
    </source>
</reference>